<evidence type="ECO:0000256" key="10">
    <source>
        <dbReference type="SAM" id="MobiDB-lite"/>
    </source>
</evidence>
<dbReference type="RefSeq" id="WP_088441290.1">
    <property type="nucleotide sequence ID" value="NZ_BMMC01000001.1"/>
</dbReference>
<gene>
    <name evidence="14" type="ORF">CDQ92_10475</name>
</gene>
<comment type="similarity">
    <text evidence="8 9">Belongs to the TonB-dependent receptor family.</text>
</comment>
<keyword evidence="4 8" id="KW-0812">Transmembrane</keyword>
<keyword evidence="3 8" id="KW-1134">Transmembrane beta strand</keyword>
<dbReference type="InterPro" id="IPR000531">
    <property type="entry name" value="Beta-barrel_TonB"/>
</dbReference>
<keyword evidence="7 8" id="KW-0998">Cell outer membrane</keyword>
<sequence>MRKDSDKAGFRFARGSSSAALAIGLMLAMPAAAQTPSETAASADEEILVTGSRIARAGFDQPTPTTVVGEDELRLGARPNIQQVLNDLPQIRPTTTPSVSNGNTSTGTAPVDMRGLGSNRTLVLLDGRRFVGEGNLNFIPTNLVERVEVVTGGASAAWGSGAVAGVVNIILDKDYDGLSIGGNVGISSRGDGFRYGFDAKFGTSFADGRGQFIVGGEFVKDAGVIDRSTRPNLNSPDFIPSGTGSELVNDVNFGNVTLGGLITSGVLAGQTFNSDGTLRAFRRGTSVGAGAFPLRMVGGEDGINLYDTIPASSPFERLSTYARLSYEVGDATFWVDGSYARALSNAPFFGDYTVGGALGLPYLTIQANNPYLSTAIRDQLAAAGETSFTFGRYFNDILQLQFRGLRVSKEAAIGVDGTFGSGFRYKAWYSHGEVDSEQAMGNSRLVRQFNNSVNAVSSGGQIVCGINADANPANDDTACRPLNPFGALNASPEARAYFTGTQQAFGTTKLDSAGAEIQGDLFSLWAGPVTLALGAEARWEEQISSRDDFTVANASNFGILVFSTPTSGGFNVKEAFGELLLPLLKLENAVEIDLSGAARYSDYSTSGGIWTWKAGGTARLFNDLLLRATRSRDIRSPSVGELFAVRSINIGPLNDQDRDGRAAANPAYNPTPSTVTTFTGGNPDLVPEVSYTTSIGATYSPSYLRGFSASVDYYKIKIDGAITALNGSNLTLACARGSTAACDRITRDATGTVVQVAANQQNIASFETSGLDMEASYVTSLSNVGAGLPGSIRIRALATYVNKLVFDTGLSRVETAGDVGDSVLRATPKWRGTLSATYEDANFGFDIRARYIDGGNFDRTRATLINNKIASRTYVDIGARFKVDDRFMLFGNVNNVFDRKPPLITVNSTLYDVVGTYVTVGARVDF</sequence>
<evidence type="ECO:0000256" key="4">
    <source>
        <dbReference type="ARBA" id="ARBA00022692"/>
    </source>
</evidence>
<feature type="compositionally biased region" description="Polar residues" evidence="10">
    <location>
        <begin position="92"/>
        <end position="108"/>
    </location>
</feature>
<dbReference type="InterPro" id="IPR036942">
    <property type="entry name" value="Beta-barrel_TonB_sf"/>
</dbReference>
<evidence type="ECO:0000259" key="12">
    <source>
        <dbReference type="Pfam" id="PF00593"/>
    </source>
</evidence>
<evidence type="ECO:0000256" key="5">
    <source>
        <dbReference type="ARBA" id="ARBA00023077"/>
    </source>
</evidence>
<protein>
    <submittedName>
        <fullName evidence="14">TonB-dependent receptor</fullName>
    </submittedName>
</protein>
<evidence type="ECO:0000256" key="1">
    <source>
        <dbReference type="ARBA" id="ARBA00004571"/>
    </source>
</evidence>
<feature type="chain" id="PRO_5012738287" evidence="11">
    <location>
        <begin position="34"/>
        <end position="926"/>
    </location>
</feature>
<organism evidence="14 15">
    <name type="scientific">Sphingopyxis bauzanensis</name>
    <dbReference type="NCBI Taxonomy" id="651663"/>
    <lineage>
        <taxon>Bacteria</taxon>
        <taxon>Pseudomonadati</taxon>
        <taxon>Pseudomonadota</taxon>
        <taxon>Alphaproteobacteria</taxon>
        <taxon>Sphingomonadales</taxon>
        <taxon>Sphingomonadaceae</taxon>
        <taxon>Sphingopyxis</taxon>
    </lineage>
</organism>
<evidence type="ECO:0000259" key="13">
    <source>
        <dbReference type="Pfam" id="PF07715"/>
    </source>
</evidence>
<feature type="region of interest" description="Disordered" evidence="10">
    <location>
        <begin position="91"/>
        <end position="112"/>
    </location>
</feature>
<evidence type="ECO:0000313" key="15">
    <source>
        <dbReference type="Proteomes" id="UP000197361"/>
    </source>
</evidence>
<name>A0A246JWK4_9SPHN</name>
<dbReference type="EMBL" id="NISK01000002">
    <property type="protein sequence ID" value="OWQ97440.1"/>
    <property type="molecule type" value="Genomic_DNA"/>
</dbReference>
<dbReference type="PANTHER" id="PTHR47234:SF3">
    <property type="entry name" value="SECRETIN_TONB SHORT N-TERMINAL DOMAIN-CONTAINING PROTEIN"/>
    <property type="match status" value="1"/>
</dbReference>
<dbReference type="InterPro" id="IPR012910">
    <property type="entry name" value="Plug_dom"/>
</dbReference>
<comment type="subcellular location">
    <subcellularLocation>
        <location evidence="1 8">Cell outer membrane</location>
        <topology evidence="1 8">Multi-pass membrane protein</topology>
    </subcellularLocation>
</comment>
<dbReference type="Gene3D" id="2.170.130.10">
    <property type="entry name" value="TonB-dependent receptor, plug domain"/>
    <property type="match status" value="1"/>
</dbReference>
<feature type="domain" description="TonB-dependent receptor-like beta-barrel" evidence="12">
    <location>
        <begin position="484"/>
        <end position="896"/>
    </location>
</feature>
<accession>A0A246JWK4</accession>
<keyword evidence="15" id="KW-1185">Reference proteome</keyword>
<evidence type="ECO:0000256" key="3">
    <source>
        <dbReference type="ARBA" id="ARBA00022452"/>
    </source>
</evidence>
<evidence type="ECO:0000256" key="7">
    <source>
        <dbReference type="ARBA" id="ARBA00023237"/>
    </source>
</evidence>
<keyword evidence="11" id="KW-0732">Signal</keyword>
<evidence type="ECO:0000256" key="11">
    <source>
        <dbReference type="SAM" id="SignalP"/>
    </source>
</evidence>
<evidence type="ECO:0000313" key="14">
    <source>
        <dbReference type="EMBL" id="OWQ97440.1"/>
    </source>
</evidence>
<dbReference type="AlphaFoldDB" id="A0A246JWK4"/>
<comment type="caution">
    <text evidence="14">The sequence shown here is derived from an EMBL/GenBank/DDBJ whole genome shotgun (WGS) entry which is preliminary data.</text>
</comment>
<keyword evidence="2 8" id="KW-0813">Transport</keyword>
<keyword evidence="6 8" id="KW-0472">Membrane</keyword>
<dbReference type="PANTHER" id="PTHR47234">
    <property type="match status" value="1"/>
</dbReference>
<dbReference type="Proteomes" id="UP000197361">
    <property type="component" value="Unassembled WGS sequence"/>
</dbReference>
<dbReference type="InterPro" id="IPR037066">
    <property type="entry name" value="Plug_dom_sf"/>
</dbReference>
<keyword evidence="14" id="KW-0675">Receptor</keyword>
<evidence type="ECO:0000256" key="9">
    <source>
        <dbReference type="RuleBase" id="RU003357"/>
    </source>
</evidence>
<evidence type="ECO:0000256" key="2">
    <source>
        <dbReference type="ARBA" id="ARBA00022448"/>
    </source>
</evidence>
<dbReference type="GO" id="GO:0009279">
    <property type="term" value="C:cell outer membrane"/>
    <property type="evidence" value="ECO:0007669"/>
    <property type="project" value="UniProtKB-SubCell"/>
</dbReference>
<dbReference type="Gene3D" id="2.40.170.20">
    <property type="entry name" value="TonB-dependent receptor, beta-barrel domain"/>
    <property type="match status" value="1"/>
</dbReference>
<evidence type="ECO:0000256" key="6">
    <source>
        <dbReference type="ARBA" id="ARBA00023136"/>
    </source>
</evidence>
<proteinExistence type="inferred from homology"/>
<dbReference type="Pfam" id="PF00593">
    <property type="entry name" value="TonB_dep_Rec_b-barrel"/>
    <property type="match status" value="1"/>
</dbReference>
<dbReference type="PROSITE" id="PS52016">
    <property type="entry name" value="TONB_DEPENDENT_REC_3"/>
    <property type="match status" value="1"/>
</dbReference>
<dbReference type="InterPro" id="IPR039426">
    <property type="entry name" value="TonB-dep_rcpt-like"/>
</dbReference>
<evidence type="ECO:0000256" key="8">
    <source>
        <dbReference type="PROSITE-ProRule" id="PRU01360"/>
    </source>
</evidence>
<dbReference type="SUPFAM" id="SSF56935">
    <property type="entry name" value="Porins"/>
    <property type="match status" value="1"/>
</dbReference>
<feature type="domain" description="TonB-dependent receptor plug" evidence="13">
    <location>
        <begin position="60"/>
        <end position="166"/>
    </location>
</feature>
<dbReference type="OrthoDB" id="7051241at2"/>
<dbReference type="Pfam" id="PF07715">
    <property type="entry name" value="Plug"/>
    <property type="match status" value="1"/>
</dbReference>
<reference evidence="14 15" key="1">
    <citation type="journal article" date="2010" name="Int. J. Syst. Evol. Microbiol.">
        <title>Sphingopyxis bauzanensis sp. nov., a psychrophilic bacterium isolated from soil.</title>
        <authorList>
            <person name="Zhang D.C."/>
            <person name="Liu H.C."/>
            <person name="Xin Y.H."/>
            <person name="Zhou Y.G."/>
            <person name="Schinner F."/>
            <person name="Margesin R."/>
        </authorList>
    </citation>
    <scope>NUCLEOTIDE SEQUENCE [LARGE SCALE GENOMIC DNA]</scope>
    <source>
        <strain evidence="14 15">DSM 22271</strain>
    </source>
</reference>
<feature type="signal peptide" evidence="11">
    <location>
        <begin position="1"/>
        <end position="33"/>
    </location>
</feature>
<keyword evidence="5 9" id="KW-0798">TonB box</keyword>